<sequence length="380" mass="42134">MSKKIRVGIFRTVYPIYSEVFITKQIKSCKNIEPVVICRDNISEVHGIKLVSVNGKFSRLIFTLVGYSKELFSNKIVNDIELLHAHFVQDAALILSLSYVLDKPMVVTCHGSDVTTTDYGLILNKRITDFRYLILRKMLKKKVTTFIVVSDFIRDLMVKKGFPKDKIVKHYIGVDTQLFVPGKEKKSGSKKSIISIARHTDVKGIDILLSAFSKVLEYYPDLSLIQVGDGTLTSDLRKQCVDLGIDGNVFFKGALEQVEIVKLMQESSALVLSSRKSKSGAEEAFGLALVEASACGIPVIGTRVGGIPEAVIDGETGFVVESENVEELASAIIKIINDDSQARLMGARGRDMVLNRFNIAEQSIKLEELYLNIINNHTLG</sequence>
<proteinExistence type="inferred from homology"/>
<dbReference type="InterPro" id="IPR028098">
    <property type="entry name" value="Glyco_trans_4-like_N"/>
</dbReference>
<protein>
    <submittedName>
        <fullName evidence="6">Glycosyltransferase</fullName>
    </submittedName>
</protein>
<dbReference type="RefSeq" id="WP_124925667.1">
    <property type="nucleotide sequence ID" value="NZ_BMOH01000005.1"/>
</dbReference>
<dbReference type="Pfam" id="PF00534">
    <property type="entry name" value="Glycos_transf_1"/>
    <property type="match status" value="1"/>
</dbReference>
<dbReference type="Proteomes" id="UP000267535">
    <property type="component" value="Unassembled WGS sequence"/>
</dbReference>
<evidence type="ECO:0000256" key="1">
    <source>
        <dbReference type="ARBA" id="ARBA00009481"/>
    </source>
</evidence>
<accession>A0A3P1SSM0</accession>
<dbReference type="GO" id="GO:0016757">
    <property type="term" value="F:glycosyltransferase activity"/>
    <property type="evidence" value="ECO:0007669"/>
    <property type="project" value="UniProtKB-KW"/>
</dbReference>
<evidence type="ECO:0000259" key="4">
    <source>
        <dbReference type="Pfam" id="PF00534"/>
    </source>
</evidence>
<dbReference type="AlphaFoldDB" id="A0A3P1SSM0"/>
<dbReference type="Gene3D" id="3.40.50.2000">
    <property type="entry name" value="Glycogen Phosphorylase B"/>
    <property type="match status" value="2"/>
</dbReference>
<keyword evidence="3 6" id="KW-0808">Transferase</keyword>
<dbReference type="Pfam" id="PF13439">
    <property type="entry name" value="Glyco_transf_4"/>
    <property type="match status" value="1"/>
</dbReference>
<evidence type="ECO:0000259" key="5">
    <source>
        <dbReference type="Pfam" id="PF13439"/>
    </source>
</evidence>
<dbReference type="InterPro" id="IPR001296">
    <property type="entry name" value="Glyco_trans_1"/>
</dbReference>
<keyword evidence="2" id="KW-0328">Glycosyltransferase</keyword>
<comment type="caution">
    <text evidence="6">The sequence shown here is derived from an EMBL/GenBank/DDBJ whole genome shotgun (WGS) entry which is preliminary data.</text>
</comment>
<dbReference type="EMBL" id="RQXV01000003">
    <property type="protein sequence ID" value="RRD00197.1"/>
    <property type="molecule type" value="Genomic_DNA"/>
</dbReference>
<organism evidence="6 7">
    <name type="scientific">Amphritea balenae</name>
    <dbReference type="NCBI Taxonomy" id="452629"/>
    <lineage>
        <taxon>Bacteria</taxon>
        <taxon>Pseudomonadati</taxon>
        <taxon>Pseudomonadota</taxon>
        <taxon>Gammaproteobacteria</taxon>
        <taxon>Oceanospirillales</taxon>
        <taxon>Oceanospirillaceae</taxon>
        <taxon>Amphritea</taxon>
    </lineage>
</organism>
<feature type="domain" description="Glycosyltransferase subfamily 4-like N-terminal" evidence="5">
    <location>
        <begin position="50"/>
        <end position="177"/>
    </location>
</feature>
<reference evidence="6 7" key="1">
    <citation type="submission" date="2018-11" db="EMBL/GenBank/DDBJ databases">
        <title>The draft genome sequence of Amphritea balenae JAMM 1525T.</title>
        <authorList>
            <person name="Fang Z."/>
            <person name="Zhang Y."/>
            <person name="Han X."/>
        </authorList>
    </citation>
    <scope>NUCLEOTIDE SEQUENCE [LARGE SCALE GENOMIC DNA]</scope>
    <source>
        <strain evidence="6 7">JAMM 1525</strain>
    </source>
</reference>
<evidence type="ECO:0000256" key="3">
    <source>
        <dbReference type="ARBA" id="ARBA00022679"/>
    </source>
</evidence>
<gene>
    <name evidence="6" type="ORF">EHS89_08300</name>
</gene>
<dbReference type="PANTHER" id="PTHR12526">
    <property type="entry name" value="GLYCOSYLTRANSFERASE"/>
    <property type="match status" value="1"/>
</dbReference>
<comment type="similarity">
    <text evidence="1">Belongs to the glycosyltransferase group 1 family. Glycosyltransferase 4 subfamily.</text>
</comment>
<evidence type="ECO:0000313" key="6">
    <source>
        <dbReference type="EMBL" id="RRD00197.1"/>
    </source>
</evidence>
<dbReference type="GO" id="GO:1901135">
    <property type="term" value="P:carbohydrate derivative metabolic process"/>
    <property type="evidence" value="ECO:0007669"/>
    <property type="project" value="UniProtKB-ARBA"/>
</dbReference>
<evidence type="ECO:0000313" key="7">
    <source>
        <dbReference type="Proteomes" id="UP000267535"/>
    </source>
</evidence>
<dbReference type="PANTHER" id="PTHR12526:SF640">
    <property type="entry name" value="COLANIC ACID BIOSYNTHESIS GLYCOSYLTRANSFERASE WCAL-RELATED"/>
    <property type="match status" value="1"/>
</dbReference>
<evidence type="ECO:0000256" key="2">
    <source>
        <dbReference type="ARBA" id="ARBA00022676"/>
    </source>
</evidence>
<dbReference type="SUPFAM" id="SSF53756">
    <property type="entry name" value="UDP-Glycosyltransferase/glycogen phosphorylase"/>
    <property type="match status" value="1"/>
</dbReference>
<dbReference type="OrthoDB" id="9795746at2"/>
<keyword evidence="7" id="KW-1185">Reference proteome</keyword>
<feature type="domain" description="Glycosyl transferase family 1" evidence="4">
    <location>
        <begin position="183"/>
        <end position="351"/>
    </location>
</feature>
<name>A0A3P1SSM0_9GAMM</name>